<dbReference type="SFLD" id="SFLDS00029">
    <property type="entry name" value="Radical_SAM"/>
    <property type="match status" value="1"/>
</dbReference>
<dbReference type="EMBL" id="CP163431">
    <property type="protein sequence ID" value="XDQ08063.1"/>
    <property type="molecule type" value="Genomic_DNA"/>
</dbReference>
<dbReference type="GO" id="GO:0016491">
    <property type="term" value="F:oxidoreductase activity"/>
    <property type="evidence" value="ECO:0007669"/>
    <property type="project" value="InterPro"/>
</dbReference>
<dbReference type="Pfam" id="PF04055">
    <property type="entry name" value="Radical_SAM"/>
    <property type="match status" value="1"/>
</dbReference>
<dbReference type="InterPro" id="IPR007197">
    <property type="entry name" value="rSAM"/>
</dbReference>
<dbReference type="SFLD" id="SFLDG01072">
    <property type="entry name" value="dehydrogenase_like"/>
    <property type="match status" value="1"/>
</dbReference>
<evidence type="ECO:0000256" key="3">
    <source>
        <dbReference type="ARBA" id="ARBA00023004"/>
    </source>
</evidence>
<keyword evidence="4" id="KW-0411">Iron-sulfur</keyword>
<evidence type="ECO:0000256" key="2">
    <source>
        <dbReference type="ARBA" id="ARBA00022723"/>
    </source>
</evidence>
<dbReference type="SFLD" id="SFLDG01067">
    <property type="entry name" value="SPASM/twitch_domain_containing"/>
    <property type="match status" value="1"/>
</dbReference>
<keyword evidence="3" id="KW-0408">Iron</keyword>
<dbReference type="PANTHER" id="PTHR43273">
    <property type="entry name" value="ANAEROBIC SULFATASE-MATURATING ENZYME HOMOLOG ASLB-RELATED"/>
    <property type="match status" value="1"/>
</dbReference>
<proteinExistence type="predicted"/>
<accession>A0AB39MTJ8</accession>
<dbReference type="RefSeq" id="WP_328834210.1">
    <property type="nucleotide sequence ID" value="NZ_CP163431.1"/>
</dbReference>
<keyword evidence="1" id="KW-0949">S-adenosyl-L-methionine</keyword>
<dbReference type="NCBIfam" id="TIGR04269">
    <property type="entry name" value="SAM_SPASM_FxsB"/>
    <property type="match status" value="1"/>
</dbReference>
<dbReference type="InterPro" id="IPR013785">
    <property type="entry name" value="Aldolase_TIM"/>
</dbReference>
<dbReference type="CDD" id="cd01335">
    <property type="entry name" value="Radical_SAM"/>
    <property type="match status" value="1"/>
</dbReference>
<organism evidence="6">
    <name type="scientific">Streptomyces sp. R08</name>
    <dbReference type="NCBI Taxonomy" id="3238624"/>
    <lineage>
        <taxon>Bacteria</taxon>
        <taxon>Bacillati</taxon>
        <taxon>Actinomycetota</taxon>
        <taxon>Actinomycetes</taxon>
        <taxon>Kitasatosporales</taxon>
        <taxon>Streptomycetaceae</taxon>
        <taxon>Streptomyces</taxon>
    </lineage>
</organism>
<dbReference type="PROSITE" id="PS51918">
    <property type="entry name" value="RADICAL_SAM"/>
    <property type="match status" value="1"/>
</dbReference>
<keyword evidence="2" id="KW-0479">Metal-binding</keyword>
<evidence type="ECO:0000256" key="1">
    <source>
        <dbReference type="ARBA" id="ARBA00022691"/>
    </source>
</evidence>
<dbReference type="GO" id="GO:0046872">
    <property type="term" value="F:metal ion binding"/>
    <property type="evidence" value="ECO:0007669"/>
    <property type="project" value="UniProtKB-KW"/>
</dbReference>
<name>A0AB39MTJ8_9ACTN</name>
<sequence length="401" mass="43348">MWPLEKLDVAALRRSGVRPVPFRQFVLKVNGRCNLACSYCYVYEGADSSWRDRPNRVSPDVVRRTATRIAEHAATHRLTSLQINLHGGEPLLAGVSHLIDQVSAVREAVRDRCGRSCTVDASVQTNGTLLTERAVDRLADAGVRIGVSLDGGTAALNRRRVDHAGRSSWAATVAGLRVLRGRPDAYAGILSVIDPDSDPAEVYTSLTAFEPPSMDFLLPHANHAFPPAAKGPHPYGDWLVRLFDLWFDAGERAVPVRLFHEIIALLLGVPARAEAVGNAPVVAVVVDTDGTIEQVDSLKTAYAGAPATGCNVFDHAFDDALDHPGVVARQLGIDALSPTCLTCPLAEVCGGGNYAHRYRPVEGFRNPSVYCADLHLLIPHIARRVRSAADADFPREAINAR</sequence>
<protein>
    <submittedName>
        <fullName evidence="6">FxsB family cyclophane-forming radical SAM/SPASM peptide maturase</fullName>
    </submittedName>
</protein>
<dbReference type="PANTHER" id="PTHR43273:SF8">
    <property type="entry name" value="RADICAL SAM DOMAIN PROTEIN"/>
    <property type="match status" value="1"/>
</dbReference>
<dbReference type="SFLD" id="SFLDG01386">
    <property type="entry name" value="main_SPASM_domain-containing"/>
    <property type="match status" value="1"/>
</dbReference>
<dbReference type="SUPFAM" id="SSF102114">
    <property type="entry name" value="Radical SAM enzymes"/>
    <property type="match status" value="1"/>
</dbReference>
<dbReference type="InterPro" id="IPR026335">
    <property type="entry name" value="rSAM_SPASM_FxsB"/>
</dbReference>
<feature type="domain" description="Radical SAM core" evidence="5">
    <location>
        <begin position="18"/>
        <end position="272"/>
    </location>
</feature>
<evidence type="ECO:0000256" key="4">
    <source>
        <dbReference type="ARBA" id="ARBA00023014"/>
    </source>
</evidence>
<dbReference type="InterPro" id="IPR023867">
    <property type="entry name" value="Sulphatase_maturase_rSAM"/>
</dbReference>
<dbReference type="InterPro" id="IPR058240">
    <property type="entry name" value="rSAM_sf"/>
</dbReference>
<reference evidence="6" key="1">
    <citation type="submission" date="2024-07" db="EMBL/GenBank/DDBJ databases">
        <authorList>
            <person name="Yu S.T."/>
        </authorList>
    </citation>
    <scope>NUCLEOTIDE SEQUENCE</scope>
    <source>
        <strain evidence="6">R08</strain>
    </source>
</reference>
<dbReference type="AlphaFoldDB" id="A0AB39MTJ8"/>
<dbReference type="Gene3D" id="3.20.20.70">
    <property type="entry name" value="Aldolase class I"/>
    <property type="match status" value="1"/>
</dbReference>
<evidence type="ECO:0000259" key="5">
    <source>
        <dbReference type="PROSITE" id="PS51918"/>
    </source>
</evidence>
<gene>
    <name evidence="6" type="ORF">AB5J58_37230</name>
</gene>
<evidence type="ECO:0000313" key="6">
    <source>
        <dbReference type="EMBL" id="XDQ08063.1"/>
    </source>
</evidence>
<dbReference type="GO" id="GO:0051536">
    <property type="term" value="F:iron-sulfur cluster binding"/>
    <property type="evidence" value="ECO:0007669"/>
    <property type="project" value="UniProtKB-KW"/>
</dbReference>